<gene>
    <name evidence="3" type="ORF">HIV01_002790</name>
</gene>
<dbReference type="Gene3D" id="3.40.50.2000">
    <property type="entry name" value="Glycogen Phosphorylase B"/>
    <property type="match status" value="2"/>
</dbReference>
<protein>
    <submittedName>
        <fullName evidence="3">Glycosyltransferase</fullName>
    </submittedName>
</protein>
<evidence type="ECO:0000259" key="2">
    <source>
        <dbReference type="Pfam" id="PF13439"/>
    </source>
</evidence>
<accession>A0ABX7RBG3</accession>
<feature type="domain" description="Glycosyl transferase family 1" evidence="1">
    <location>
        <begin position="184"/>
        <end position="348"/>
    </location>
</feature>
<evidence type="ECO:0000259" key="1">
    <source>
        <dbReference type="Pfam" id="PF00534"/>
    </source>
</evidence>
<reference evidence="3 4" key="1">
    <citation type="submission" date="2021-02" db="EMBL/GenBank/DDBJ databases">
        <title>Lysobacter arenosi sp. nov., isolated from soil of gangwondo yeongwol, south Korea.</title>
        <authorList>
            <person name="Kim K.R."/>
            <person name="Kim K.H."/>
            <person name="Jeon C.O."/>
        </authorList>
    </citation>
    <scope>NUCLEOTIDE SEQUENCE [LARGE SCALE GENOMIC DNA]</scope>
    <source>
        <strain evidence="3 4">R7</strain>
    </source>
</reference>
<sequence length="374" mass="41431">MLLTDTAVLAPGGSERFLLNLASRLPRDRYRITLVQLHGASMPANGQPARQLPHVQLRALPVHAVYDVSGLRAWKALRSMLREEHFDIVQSQHEKADLLNALLPRRAGGVRISNRRDMGFKKSARLARVFRMLNPRFDRVVAPARQILTGLAECEQLDALRMVWIPNGVDTRRYCPSTYQSRLDSRRALGLDEDAIVFGCIARLTEVKRHADLIDAFARVHQSLPQARLVLIGDGPLLGEIRSHIAALHITEAVTLLNFRDDVDTLLPALDAVVLASSSEGMSNALLEAMACALPVIATAVGGNLHLVQHETTGLLVPPRDPLSLAAAMQTLGRSQHMARRMGMAARARVEREFSLDAMVHAFDQLYRHLLARP</sequence>
<dbReference type="InterPro" id="IPR028098">
    <property type="entry name" value="Glyco_trans_4-like_N"/>
</dbReference>
<dbReference type="PANTHER" id="PTHR12526">
    <property type="entry name" value="GLYCOSYLTRANSFERASE"/>
    <property type="match status" value="1"/>
</dbReference>
<keyword evidence="4" id="KW-1185">Reference proteome</keyword>
<dbReference type="PANTHER" id="PTHR12526:SF636">
    <property type="entry name" value="BLL3647 PROTEIN"/>
    <property type="match status" value="1"/>
</dbReference>
<dbReference type="EMBL" id="CP071517">
    <property type="protein sequence ID" value="QSX75485.1"/>
    <property type="molecule type" value="Genomic_DNA"/>
</dbReference>
<evidence type="ECO:0000313" key="3">
    <source>
        <dbReference type="EMBL" id="QSX75485.1"/>
    </source>
</evidence>
<name>A0ABX7RBG3_9GAMM</name>
<dbReference type="RefSeq" id="WP_207527068.1">
    <property type="nucleotide sequence ID" value="NZ_CP071517.1"/>
</dbReference>
<organism evidence="3 4">
    <name type="scientific">Lysobacter arenosi</name>
    <dbReference type="NCBI Taxonomy" id="2795387"/>
    <lineage>
        <taxon>Bacteria</taxon>
        <taxon>Pseudomonadati</taxon>
        <taxon>Pseudomonadota</taxon>
        <taxon>Gammaproteobacteria</taxon>
        <taxon>Lysobacterales</taxon>
        <taxon>Lysobacteraceae</taxon>
        <taxon>Lysobacter</taxon>
    </lineage>
</organism>
<feature type="domain" description="Glycosyltransferase subfamily 4-like N-terminal" evidence="2">
    <location>
        <begin position="11"/>
        <end position="173"/>
    </location>
</feature>
<dbReference type="Proteomes" id="UP000663400">
    <property type="component" value="Chromosome"/>
</dbReference>
<dbReference type="InterPro" id="IPR001296">
    <property type="entry name" value="Glyco_trans_1"/>
</dbReference>
<dbReference type="Pfam" id="PF13439">
    <property type="entry name" value="Glyco_transf_4"/>
    <property type="match status" value="1"/>
</dbReference>
<dbReference type="SUPFAM" id="SSF53756">
    <property type="entry name" value="UDP-Glycosyltransferase/glycogen phosphorylase"/>
    <property type="match status" value="1"/>
</dbReference>
<dbReference type="Pfam" id="PF00534">
    <property type="entry name" value="Glycos_transf_1"/>
    <property type="match status" value="1"/>
</dbReference>
<evidence type="ECO:0000313" key="4">
    <source>
        <dbReference type="Proteomes" id="UP000663400"/>
    </source>
</evidence>
<proteinExistence type="predicted"/>